<accession>F3KLB5</accession>
<keyword evidence="1" id="KW-0472">Membrane</keyword>
<dbReference type="EMBL" id="AEGP01000046">
    <property type="protein sequence ID" value="EGG41851.1"/>
    <property type="molecule type" value="Genomic_DNA"/>
</dbReference>
<feature type="transmembrane region" description="Helical" evidence="1">
    <location>
        <begin position="6"/>
        <end position="26"/>
    </location>
</feature>
<keyword evidence="1" id="KW-0812">Transmembrane</keyword>
<dbReference type="Proteomes" id="UP000004348">
    <property type="component" value="Chromosome"/>
</dbReference>
<keyword evidence="1" id="KW-1133">Transmembrane helix</keyword>
<proteinExistence type="predicted"/>
<dbReference type="HOGENOM" id="CLU_923179_0_0_2"/>
<gene>
    <name evidence="2" type="ORF">Nlim_1294</name>
</gene>
<organism evidence="2">
    <name type="scientific">Candidatus Nitrosarchaeum limnium SFB1</name>
    <dbReference type="NCBI Taxonomy" id="886738"/>
    <lineage>
        <taxon>Archaea</taxon>
        <taxon>Nitrososphaerota</taxon>
        <taxon>Nitrososphaeria</taxon>
        <taxon>Nitrosopumilales</taxon>
        <taxon>Nitrosopumilaceae</taxon>
        <taxon>Nitrosarchaeum</taxon>
    </lineage>
</organism>
<dbReference type="AlphaFoldDB" id="F3KLB5"/>
<evidence type="ECO:0000313" key="2">
    <source>
        <dbReference type="EMBL" id="EGG41851.1"/>
    </source>
</evidence>
<protein>
    <submittedName>
        <fullName evidence="2">Uncharacterized protein</fullName>
    </submittedName>
</protein>
<feature type="transmembrane region" description="Helical" evidence="1">
    <location>
        <begin position="47"/>
        <end position="68"/>
    </location>
</feature>
<sequence>MFWDFLVSVGVSFGISLLIPVILFLISKIPTMKIRHLNEDEWRIASYRATILASVISIISLAIVIFMFQMSLIQVQSSIDSTNQLNDLVNVTKKQTDSLETAIEKLSKIIEAKESAQIERSSQNFNPELKFRIYGFYPDIREPHTLRAEVENMHNDHTYLKTKWTVTGEICTDDKKVWGSNFNYSNRTEFDLSKNEEKVIRIQIPDKLFELAKGKSFIMMLEMEMNPFTPSGGPINTIEIPKKTFVQFDYNEERNQNWLPWINPGGDLDCTKEPSIRGDAYLNTTSIYDFNDYKNWEFPEE</sequence>
<comment type="caution">
    <text evidence="2">The sequence shown here is derived from an EMBL/GenBank/DDBJ whole genome shotgun (WGS) entry which is preliminary data.</text>
</comment>
<name>F3KLB5_9ARCH</name>
<evidence type="ECO:0000256" key="1">
    <source>
        <dbReference type="SAM" id="Phobius"/>
    </source>
</evidence>
<reference evidence="2" key="1">
    <citation type="journal article" date="2011" name="PLoS ONE">
        <title>Genome of a low-salinity ammonia-oxidizing archaeon determined by single-cell and metagenomic analysis.</title>
        <authorList>
            <person name="Blainey P.C."/>
            <person name="Mosier A.C."/>
            <person name="Potanina A."/>
            <person name="Francis C.A."/>
            <person name="Quake S.R."/>
        </authorList>
    </citation>
    <scope>NUCLEOTIDE SEQUENCE [LARGE SCALE GENOMIC DNA]</scope>
    <source>
        <strain evidence="2">SFB1</strain>
    </source>
</reference>